<reference evidence="1" key="1">
    <citation type="submission" date="2020-01" db="EMBL/GenBank/DDBJ databases">
        <authorList>
            <person name="Meier V. D."/>
            <person name="Meier V D."/>
        </authorList>
    </citation>
    <scope>NUCLEOTIDE SEQUENCE</scope>
    <source>
        <strain evidence="1">HLG_WM_MAG_04</strain>
    </source>
</reference>
<organism evidence="1">
    <name type="scientific">uncultured Sulfurovum sp</name>
    <dbReference type="NCBI Taxonomy" id="269237"/>
    <lineage>
        <taxon>Bacteria</taxon>
        <taxon>Pseudomonadati</taxon>
        <taxon>Campylobacterota</taxon>
        <taxon>Epsilonproteobacteria</taxon>
        <taxon>Campylobacterales</taxon>
        <taxon>Sulfurovaceae</taxon>
        <taxon>Sulfurovum</taxon>
        <taxon>environmental samples</taxon>
    </lineage>
</organism>
<name>A0A6S6T4I6_9BACT</name>
<evidence type="ECO:0000313" key="1">
    <source>
        <dbReference type="EMBL" id="CAA6815691.1"/>
    </source>
</evidence>
<accession>A0A6S6T4I6</accession>
<protein>
    <recommendedName>
        <fullName evidence="2">CRISPR-associated RAMP Cmr1</fullName>
    </recommendedName>
</protein>
<dbReference type="EMBL" id="CACVAX010000043">
    <property type="protein sequence ID" value="CAA6815691.1"/>
    <property type="molecule type" value="Genomic_DNA"/>
</dbReference>
<evidence type="ECO:0008006" key="2">
    <source>
        <dbReference type="Google" id="ProtNLM"/>
    </source>
</evidence>
<proteinExistence type="predicted"/>
<dbReference type="AlphaFoldDB" id="A0A6S6T4I6"/>
<gene>
    <name evidence="1" type="ORF">HELGO_WM6861</name>
</gene>
<sequence length="406" mass="47421">MSKFKATFSLKQHTPIIHFQSEQSGATLRATELKPKFDRFLIKHVFNNEFEQYKKYLIGYKEPSKPNEKAMTEKDFEGKKALDYKVRIVKKKVSDDKVDLNGLPDERLFMGNMGGGTIQQIFHRNFEHIVTVNTFNKDLKVILESNFSDFIFQTNFGGGTSKGFGSFSNKEEVITNYPENCYSFKVGSKQLEAVYNSIYYFYKMLKSGINEYDKHNSPVFYGKSFLWLYVNNTQDNMTWEKKKIKEFFFKDELKNQQEKYPNSDILASTKKPFLYRDLLGLSLESDWMSYDNTTISKKSKNIARFPSPIIFKPVLEDDEYIVYFWGVEISKDILNKTFTISNGSSDDFDISTPETFDISKYLEFVSKQNVATHIDSKFQQNNEIFKTLQRIFNSMQKVEQNSKGIS</sequence>